<dbReference type="GO" id="GO:0005385">
    <property type="term" value="F:zinc ion transmembrane transporter activity"/>
    <property type="evidence" value="ECO:0007669"/>
    <property type="project" value="UniProtKB-UniRule"/>
</dbReference>
<evidence type="ECO:0000256" key="5">
    <source>
        <dbReference type="ARBA" id="ARBA00022989"/>
    </source>
</evidence>
<keyword evidence="3 8" id="KW-0813">Transport</keyword>
<dbReference type="SUPFAM" id="SSF161111">
    <property type="entry name" value="Cation efflux protein transmembrane domain-like"/>
    <property type="match status" value="1"/>
</dbReference>
<feature type="transmembrane region" description="Helical" evidence="8">
    <location>
        <begin position="136"/>
        <end position="154"/>
    </location>
</feature>
<dbReference type="GO" id="GO:0005794">
    <property type="term" value="C:Golgi apparatus"/>
    <property type="evidence" value="ECO:0007669"/>
    <property type="project" value="TreeGrafter"/>
</dbReference>
<evidence type="ECO:0000256" key="7">
    <source>
        <dbReference type="ARBA" id="ARBA00023136"/>
    </source>
</evidence>
<keyword evidence="5 8" id="KW-1133">Transmembrane helix</keyword>
<evidence type="ECO:0000256" key="4">
    <source>
        <dbReference type="ARBA" id="ARBA00022692"/>
    </source>
</evidence>
<proteinExistence type="inferred from homology"/>
<feature type="transmembrane region" description="Helical" evidence="8">
    <location>
        <begin position="337"/>
        <end position="355"/>
    </location>
</feature>
<sequence>MPSQSSWLELPEALTALLVPLPYVFASLAYFNAVSQHRKLPTSLADTMVDSIPSPKDTNGGQLLHACTLSSATLLLVGIISKFRLTTDEPLDRRKAYNTAGKSDKPKYHGPTLLWRGLLHGLGILLPFYATMQLGGAMTALILLATFTAGLGGLDQKPGKQSAWENTKRTLRTRTATYSTLLLAVLVHSFTSTDTPGVVLGFIALTMSISAVPPPLPTTAWSLDTSQTQNGWNTQTLTRATLPKPSSPLVSTTLEADLTLATGLVLTCFTVIFAQFSSAAPSLSHYALVFSTLSIASATAAVYLASPSALRSPRKIGLAIGGLLSTCFAQFEHQAWYTFVIFIIVLGAVAFDTRASAPSQTSSHDHSHANHRHPHSHDHDHHLHGNHSRISAFIIARCAPGSIIHSVMIEKDSRRIAYFGVLNLSFMMVQFFYGYVSGSLGLLTDSIHMLFDCAGLAVGLAAAVMSKWRPNAAFPYGYGKVDTLSGFANGVFLLLVSVEIIFDAFERLWEGHELHRLNELLIVSVLGFLVNIVGLTAFGHAHHGHGHDHGHDHGDHGHSHSHDNENMQGIFLHILADALGSVAVIISTLLTKYYGWSGWDPIASCIIAILIFLSAIPLVKSAGMRLMLSLPADVEYGIRNTLQELSSLRGVVGYAVPKFWIEDEGAAHAEVHAHEHEKCDHDHGNGHAHSHGHDHDHDHDHSDHHDHTHDHDHEHEHDHDHDHAPRGQRILGAIHIIAARAADVEDVRERTEQFLKGKGMHVVLHVEREGEGNCWCGGGNKSN</sequence>
<dbReference type="PANTHER" id="PTHR45755:SF4">
    <property type="entry name" value="ZINC TRANSPORTER 7"/>
    <property type="match status" value="1"/>
</dbReference>
<dbReference type="GO" id="GO:1904257">
    <property type="term" value="P:zinc ion import into Golgi lumen"/>
    <property type="evidence" value="ECO:0007669"/>
    <property type="project" value="TreeGrafter"/>
</dbReference>
<feature type="transmembrane region" description="Helical" evidence="8">
    <location>
        <begin position="416"/>
        <end position="435"/>
    </location>
</feature>
<evidence type="ECO:0000256" key="1">
    <source>
        <dbReference type="ARBA" id="ARBA00004141"/>
    </source>
</evidence>
<dbReference type="GO" id="GO:0006882">
    <property type="term" value="P:intracellular zinc ion homeostasis"/>
    <property type="evidence" value="ECO:0007669"/>
    <property type="project" value="InterPro"/>
</dbReference>
<comment type="function">
    <text evidence="8">Functions as a zinc transporter.</text>
</comment>
<organism evidence="11 12">
    <name type="scientific">Didymosphaeria variabile</name>
    <dbReference type="NCBI Taxonomy" id="1932322"/>
    <lineage>
        <taxon>Eukaryota</taxon>
        <taxon>Fungi</taxon>
        <taxon>Dikarya</taxon>
        <taxon>Ascomycota</taxon>
        <taxon>Pezizomycotina</taxon>
        <taxon>Dothideomycetes</taxon>
        <taxon>Pleosporomycetidae</taxon>
        <taxon>Pleosporales</taxon>
        <taxon>Massarineae</taxon>
        <taxon>Didymosphaeriaceae</taxon>
        <taxon>Didymosphaeria</taxon>
    </lineage>
</organism>
<feature type="region of interest" description="Disordered" evidence="9">
    <location>
        <begin position="672"/>
        <end position="725"/>
    </location>
</feature>
<dbReference type="RefSeq" id="XP_056066946.1">
    <property type="nucleotide sequence ID" value="XM_056219819.1"/>
</dbReference>
<dbReference type="PANTHER" id="PTHR45755">
    <property type="match status" value="1"/>
</dbReference>
<dbReference type="NCBIfam" id="TIGR01297">
    <property type="entry name" value="CDF"/>
    <property type="match status" value="1"/>
</dbReference>
<evidence type="ECO:0000259" key="10">
    <source>
        <dbReference type="Pfam" id="PF01545"/>
    </source>
</evidence>
<dbReference type="GO" id="GO:0005789">
    <property type="term" value="C:endoplasmic reticulum membrane"/>
    <property type="evidence" value="ECO:0007669"/>
    <property type="project" value="UniProtKB-SubCell"/>
</dbReference>
<gene>
    <name evidence="11" type="primary">MSC2</name>
    <name evidence="11" type="ORF">N0V89_011084</name>
</gene>
<feature type="transmembrane region" description="Helical" evidence="8">
    <location>
        <begin position="258"/>
        <end position="277"/>
    </location>
</feature>
<reference evidence="11" key="1">
    <citation type="submission" date="2022-10" db="EMBL/GenBank/DDBJ databases">
        <title>Tapping the CABI collections for fungal endophytes: first genome assemblies for Collariella, Neodidymelliopsis, Ascochyta clinopodiicola, Didymella pomorum, Didymosphaeria variabile, Neocosmospora piperis and Neocucurbitaria cava.</title>
        <authorList>
            <person name="Hill R."/>
        </authorList>
    </citation>
    <scope>NUCLEOTIDE SEQUENCE</scope>
    <source>
        <strain evidence="11">IMI 356815</strain>
    </source>
</reference>
<evidence type="ECO:0000256" key="3">
    <source>
        <dbReference type="ARBA" id="ARBA00022448"/>
    </source>
</evidence>
<dbReference type="EMBL" id="JAPEUX010000008">
    <property type="protein sequence ID" value="KAJ4347146.1"/>
    <property type="molecule type" value="Genomic_DNA"/>
</dbReference>
<accession>A0A9W8XEJ5</accession>
<evidence type="ECO:0000313" key="11">
    <source>
        <dbReference type="EMBL" id="KAJ4347146.1"/>
    </source>
</evidence>
<feature type="domain" description="Cation efflux protein transmembrane" evidence="10">
    <location>
        <begin position="418"/>
        <end position="627"/>
    </location>
</feature>
<keyword evidence="6 8" id="KW-0406">Ion transport</keyword>
<feature type="transmembrane region" description="Helical" evidence="8">
    <location>
        <begin position="601"/>
        <end position="619"/>
    </location>
</feature>
<name>A0A9W8XEJ5_9PLEO</name>
<dbReference type="Gene3D" id="1.20.1510.10">
    <property type="entry name" value="Cation efflux protein transmembrane domain"/>
    <property type="match status" value="1"/>
</dbReference>
<evidence type="ECO:0000256" key="2">
    <source>
        <dbReference type="ARBA" id="ARBA00008873"/>
    </source>
</evidence>
<dbReference type="Proteomes" id="UP001140513">
    <property type="component" value="Unassembled WGS sequence"/>
</dbReference>
<dbReference type="Pfam" id="PF01545">
    <property type="entry name" value="Cation_efflux"/>
    <property type="match status" value="1"/>
</dbReference>
<keyword evidence="7 8" id="KW-0472">Membrane</keyword>
<keyword evidence="4 8" id="KW-0812">Transmembrane</keyword>
<evidence type="ECO:0000256" key="9">
    <source>
        <dbReference type="SAM" id="MobiDB-lite"/>
    </source>
</evidence>
<comment type="similarity">
    <text evidence="2 8">Belongs to the cation diffusion facilitator (CDF) transporter (TC 2.A.4) family. SLC30A subfamily.</text>
</comment>
<feature type="transmembrane region" description="Helical" evidence="8">
    <location>
        <begin position="570"/>
        <end position="595"/>
    </location>
</feature>
<protein>
    <recommendedName>
        <fullName evidence="8">Zinc transporter</fullName>
    </recommendedName>
</protein>
<comment type="caution">
    <text evidence="11">The sequence shown here is derived from an EMBL/GenBank/DDBJ whole genome shotgun (WGS) entry which is preliminary data.</text>
</comment>
<comment type="caution">
    <text evidence="8">Lacks conserved residue(s) required for the propagation of feature annotation.</text>
</comment>
<dbReference type="GeneID" id="80914614"/>
<feature type="transmembrane region" description="Helical" evidence="8">
    <location>
        <begin position="113"/>
        <end position="130"/>
    </location>
</feature>
<dbReference type="InterPro" id="IPR002524">
    <property type="entry name" value="Cation_efflux"/>
</dbReference>
<feature type="region of interest" description="Disordered" evidence="9">
    <location>
        <begin position="357"/>
        <end position="383"/>
    </location>
</feature>
<comment type="subcellular location">
    <subcellularLocation>
        <location evidence="8">Endoplasmic reticulum membrane</location>
        <topology evidence="8">Multi-pass membrane protein</topology>
    </subcellularLocation>
    <subcellularLocation>
        <location evidence="1">Membrane</location>
        <topology evidence="1">Multi-pass membrane protein</topology>
    </subcellularLocation>
</comment>
<evidence type="ECO:0000313" key="12">
    <source>
        <dbReference type="Proteomes" id="UP001140513"/>
    </source>
</evidence>
<evidence type="ECO:0000256" key="6">
    <source>
        <dbReference type="ARBA" id="ARBA00023065"/>
    </source>
</evidence>
<evidence type="ECO:0000256" key="8">
    <source>
        <dbReference type="RuleBase" id="RU369017"/>
    </source>
</evidence>
<feature type="transmembrane region" description="Helical" evidence="8">
    <location>
        <begin position="520"/>
        <end position="538"/>
    </location>
</feature>
<dbReference type="GO" id="GO:0031410">
    <property type="term" value="C:cytoplasmic vesicle"/>
    <property type="evidence" value="ECO:0007669"/>
    <property type="project" value="TreeGrafter"/>
</dbReference>
<feature type="transmembrane region" description="Helical" evidence="8">
    <location>
        <begin position="12"/>
        <end position="31"/>
    </location>
</feature>
<dbReference type="InterPro" id="IPR027469">
    <property type="entry name" value="Cation_efflux_TMD_sf"/>
</dbReference>
<feature type="transmembrane region" description="Helical" evidence="8">
    <location>
        <begin position="283"/>
        <end position="304"/>
    </location>
</feature>
<dbReference type="InterPro" id="IPR045316">
    <property type="entry name" value="Msc2-like"/>
</dbReference>
<keyword evidence="12" id="KW-1185">Reference proteome</keyword>
<dbReference type="OrthoDB" id="78669at2759"/>
<dbReference type="InterPro" id="IPR058533">
    <property type="entry name" value="Cation_efflux_TM"/>
</dbReference>
<keyword evidence="8" id="KW-0256">Endoplasmic reticulum</keyword>
<feature type="transmembrane region" description="Helical" evidence="8">
    <location>
        <begin position="175"/>
        <end position="191"/>
    </location>
</feature>
<dbReference type="AlphaFoldDB" id="A0A9W8XEJ5"/>
<dbReference type="FunFam" id="1.20.1510.10:FF:000014">
    <property type="entry name" value="Cation efflux protein/ zinc transporter"/>
    <property type="match status" value="1"/>
</dbReference>
<feature type="transmembrane region" description="Helical" evidence="8">
    <location>
        <begin position="486"/>
        <end position="505"/>
    </location>
</feature>